<reference evidence="1" key="2">
    <citation type="submission" date="2021-12" db="EMBL/GenBank/DDBJ databases">
        <title>Resequencing data analysis of finger millet.</title>
        <authorList>
            <person name="Hatakeyama M."/>
            <person name="Aluri S."/>
            <person name="Balachadran M.T."/>
            <person name="Sivarajan S.R."/>
            <person name="Poveda L."/>
            <person name="Shimizu-Inatsugi R."/>
            <person name="Schlapbach R."/>
            <person name="Sreeman S.M."/>
            <person name="Shimizu K.K."/>
        </authorList>
    </citation>
    <scope>NUCLEOTIDE SEQUENCE</scope>
</reference>
<gene>
    <name evidence="1" type="primary">gb16274</name>
    <name evidence="1" type="ORF">PR202_gb16274</name>
</gene>
<dbReference type="EMBL" id="BQKI01000080">
    <property type="protein sequence ID" value="GJN28179.1"/>
    <property type="molecule type" value="Genomic_DNA"/>
</dbReference>
<dbReference type="AlphaFoldDB" id="A0AAV5EXQ2"/>
<proteinExistence type="predicted"/>
<comment type="caution">
    <text evidence="1">The sequence shown here is derived from an EMBL/GenBank/DDBJ whole genome shotgun (WGS) entry which is preliminary data.</text>
</comment>
<protein>
    <submittedName>
        <fullName evidence="1">Uncharacterized protein</fullName>
    </submittedName>
</protein>
<reference evidence="1" key="1">
    <citation type="journal article" date="2018" name="DNA Res.">
        <title>Multiple hybrid de novo genome assembly of finger millet, an orphan allotetraploid crop.</title>
        <authorList>
            <person name="Hatakeyama M."/>
            <person name="Aluri S."/>
            <person name="Balachadran M.T."/>
            <person name="Sivarajan S.R."/>
            <person name="Patrignani A."/>
            <person name="Gruter S."/>
            <person name="Poveda L."/>
            <person name="Shimizu-Inatsugi R."/>
            <person name="Baeten J."/>
            <person name="Francoijs K.J."/>
            <person name="Nataraja K.N."/>
            <person name="Reddy Y.A.N."/>
            <person name="Phadnis S."/>
            <person name="Ravikumar R.L."/>
            <person name="Schlapbach R."/>
            <person name="Sreeman S.M."/>
            <person name="Shimizu K.K."/>
        </authorList>
    </citation>
    <scope>NUCLEOTIDE SEQUENCE</scope>
</reference>
<name>A0AAV5EXQ2_ELECO</name>
<evidence type="ECO:0000313" key="1">
    <source>
        <dbReference type="EMBL" id="GJN28179.1"/>
    </source>
</evidence>
<keyword evidence="2" id="KW-1185">Reference proteome</keyword>
<accession>A0AAV5EXQ2</accession>
<dbReference type="Proteomes" id="UP001054889">
    <property type="component" value="Unassembled WGS sequence"/>
</dbReference>
<sequence>MTRTDLVPFPATCSGRSLVYFRHKRPSRPPCSPGHGVTSGRPRIACSSLANPWRRSRILWITC</sequence>
<evidence type="ECO:0000313" key="2">
    <source>
        <dbReference type="Proteomes" id="UP001054889"/>
    </source>
</evidence>
<organism evidence="1 2">
    <name type="scientific">Eleusine coracana subsp. coracana</name>
    <dbReference type="NCBI Taxonomy" id="191504"/>
    <lineage>
        <taxon>Eukaryota</taxon>
        <taxon>Viridiplantae</taxon>
        <taxon>Streptophyta</taxon>
        <taxon>Embryophyta</taxon>
        <taxon>Tracheophyta</taxon>
        <taxon>Spermatophyta</taxon>
        <taxon>Magnoliopsida</taxon>
        <taxon>Liliopsida</taxon>
        <taxon>Poales</taxon>
        <taxon>Poaceae</taxon>
        <taxon>PACMAD clade</taxon>
        <taxon>Chloridoideae</taxon>
        <taxon>Cynodonteae</taxon>
        <taxon>Eleusininae</taxon>
        <taxon>Eleusine</taxon>
    </lineage>
</organism>